<reference evidence="2" key="1">
    <citation type="submission" date="2020-10" db="EMBL/GenBank/DDBJ databases">
        <authorList>
            <person name="Kusch S."/>
        </authorList>
    </citation>
    <scope>NUCLEOTIDE SEQUENCE</scope>
    <source>
        <strain evidence="2">SwB9</strain>
    </source>
</reference>
<name>A0A8H2W3W8_9HELO</name>
<dbReference type="AlphaFoldDB" id="A0A8H2W3W8"/>
<dbReference type="Gene3D" id="2.80.10.50">
    <property type="match status" value="1"/>
</dbReference>
<dbReference type="EMBL" id="CAJHIA010000036">
    <property type="protein sequence ID" value="CAD6454267.1"/>
    <property type="molecule type" value="Genomic_DNA"/>
</dbReference>
<dbReference type="InterPro" id="IPR000772">
    <property type="entry name" value="Ricin_B_lectin"/>
</dbReference>
<evidence type="ECO:0000259" key="1">
    <source>
        <dbReference type="Pfam" id="PF14200"/>
    </source>
</evidence>
<evidence type="ECO:0000313" key="3">
    <source>
        <dbReference type="Proteomes" id="UP000624404"/>
    </source>
</evidence>
<organism evidence="2 3">
    <name type="scientific">Sclerotinia trifoliorum</name>
    <dbReference type="NCBI Taxonomy" id="28548"/>
    <lineage>
        <taxon>Eukaryota</taxon>
        <taxon>Fungi</taxon>
        <taxon>Dikarya</taxon>
        <taxon>Ascomycota</taxon>
        <taxon>Pezizomycotina</taxon>
        <taxon>Leotiomycetes</taxon>
        <taxon>Helotiales</taxon>
        <taxon>Sclerotiniaceae</taxon>
        <taxon>Sclerotinia</taxon>
    </lineage>
</organism>
<accession>A0A8H2W3W8</accession>
<dbReference type="Proteomes" id="UP000624404">
    <property type="component" value="Unassembled WGS sequence"/>
</dbReference>
<dbReference type="Pfam" id="PF14200">
    <property type="entry name" value="RicinB_lectin_2"/>
    <property type="match status" value="1"/>
</dbReference>
<comment type="caution">
    <text evidence="2">The sequence shown here is derived from an EMBL/GenBank/DDBJ whole genome shotgun (WGS) entry which is preliminary data.</text>
</comment>
<dbReference type="InterPro" id="IPR035992">
    <property type="entry name" value="Ricin_B-like_lectins"/>
</dbReference>
<feature type="domain" description="Ricin B lectin" evidence="1">
    <location>
        <begin position="45"/>
        <end position="135"/>
    </location>
</feature>
<proteinExistence type="predicted"/>
<evidence type="ECO:0000313" key="2">
    <source>
        <dbReference type="EMBL" id="CAD6454267.1"/>
    </source>
</evidence>
<gene>
    <name evidence="2" type="ORF">SCLTRI_LOCUS10109</name>
</gene>
<dbReference type="OrthoDB" id="4476188at2759"/>
<protein>
    <submittedName>
        <fullName evidence="2">4c605439-9ed7-4cbd-a9ba-d9778e404fb1</fullName>
    </submittedName>
</protein>
<dbReference type="SUPFAM" id="SSF50370">
    <property type="entry name" value="Ricin B-like lectins"/>
    <property type="match status" value="1"/>
</dbReference>
<sequence>MGFKGVGTYEIVPYQAPSLNLNAWDGKLEPGAVVRTYTRGDKPSDNAKWQLALVAGSGESAEYLIINVHSGYFLTATKENHIVSTPQISPTDPSARWIIKAATTHQYEVFTINNKVSDFGQLTVKDYSTHSGADVLAASAQNADNQKWYFDAK</sequence>
<keyword evidence="3" id="KW-1185">Reference proteome</keyword>